<organism evidence="1 2">
    <name type="scientific">Cymbomonas tetramitiformis</name>
    <dbReference type="NCBI Taxonomy" id="36881"/>
    <lineage>
        <taxon>Eukaryota</taxon>
        <taxon>Viridiplantae</taxon>
        <taxon>Chlorophyta</taxon>
        <taxon>Pyramimonadophyceae</taxon>
        <taxon>Pyramimonadales</taxon>
        <taxon>Pyramimonadaceae</taxon>
        <taxon>Cymbomonas</taxon>
    </lineage>
</organism>
<name>A0AAE0FWS7_9CHLO</name>
<comment type="caution">
    <text evidence="1">The sequence shown here is derived from an EMBL/GenBank/DDBJ whole genome shotgun (WGS) entry which is preliminary data.</text>
</comment>
<reference evidence="1 2" key="1">
    <citation type="journal article" date="2015" name="Genome Biol. Evol.">
        <title>Comparative Genomics of a Bacterivorous Green Alga Reveals Evolutionary Causalities and Consequences of Phago-Mixotrophic Mode of Nutrition.</title>
        <authorList>
            <person name="Burns J.A."/>
            <person name="Paasch A."/>
            <person name="Narechania A."/>
            <person name="Kim E."/>
        </authorList>
    </citation>
    <scope>NUCLEOTIDE SEQUENCE [LARGE SCALE GENOMIC DNA]</scope>
    <source>
        <strain evidence="1 2">PLY_AMNH</strain>
    </source>
</reference>
<protein>
    <submittedName>
        <fullName evidence="1">Uncharacterized protein</fullName>
    </submittedName>
</protein>
<evidence type="ECO:0000313" key="1">
    <source>
        <dbReference type="EMBL" id="KAK3267506.1"/>
    </source>
</evidence>
<dbReference type="Proteomes" id="UP001190700">
    <property type="component" value="Unassembled WGS sequence"/>
</dbReference>
<gene>
    <name evidence="1" type="ORF">CYMTET_23941</name>
</gene>
<dbReference type="AlphaFoldDB" id="A0AAE0FWS7"/>
<sequence>MGAPSRLPETQGCDCEQILNRLGCEVDCGYEINLVSRTVVIQAAVPKELAQYATTLLVSVAWNFCLKDEKRISAGMDALCWYKQEQKFDHGAQSAKVITTIDVPEGSTWYIRLRGDYYGLLHPCGVNFSKVVLLHLNLLHLNLLHLVLPLVLPLVLLP</sequence>
<keyword evidence="2" id="KW-1185">Reference proteome</keyword>
<proteinExistence type="predicted"/>
<accession>A0AAE0FWS7</accession>
<evidence type="ECO:0000313" key="2">
    <source>
        <dbReference type="Proteomes" id="UP001190700"/>
    </source>
</evidence>
<dbReference type="EMBL" id="LGRX02012365">
    <property type="protein sequence ID" value="KAK3267506.1"/>
    <property type="molecule type" value="Genomic_DNA"/>
</dbReference>